<dbReference type="GO" id="GO:0016020">
    <property type="term" value="C:membrane"/>
    <property type="evidence" value="ECO:0007669"/>
    <property type="project" value="UniProtKB-SubCell"/>
</dbReference>
<evidence type="ECO:0000256" key="4">
    <source>
        <dbReference type="ARBA" id="ARBA00023136"/>
    </source>
</evidence>
<feature type="transmembrane region" description="Helical" evidence="6">
    <location>
        <begin position="419"/>
        <end position="438"/>
    </location>
</feature>
<feature type="transmembrane region" description="Helical" evidence="6">
    <location>
        <begin position="75"/>
        <end position="100"/>
    </location>
</feature>
<dbReference type="STRING" id="1385519.N801_05110"/>
<dbReference type="InterPro" id="IPR003945">
    <property type="entry name" value="NU5C-like"/>
</dbReference>
<organism evidence="8 9">
    <name type="scientific">Knoellia aerolata DSM 18566</name>
    <dbReference type="NCBI Taxonomy" id="1385519"/>
    <lineage>
        <taxon>Bacteria</taxon>
        <taxon>Bacillati</taxon>
        <taxon>Actinomycetota</taxon>
        <taxon>Actinomycetes</taxon>
        <taxon>Micrococcales</taxon>
        <taxon>Intrasporangiaceae</taxon>
        <taxon>Knoellia</taxon>
    </lineage>
</organism>
<evidence type="ECO:0000259" key="7">
    <source>
        <dbReference type="Pfam" id="PF00361"/>
    </source>
</evidence>
<reference evidence="8 9" key="1">
    <citation type="submission" date="2013-08" db="EMBL/GenBank/DDBJ databases">
        <title>The genome sequence of Knoellia aerolata.</title>
        <authorList>
            <person name="Zhu W."/>
            <person name="Wang G."/>
        </authorList>
    </citation>
    <scope>NUCLEOTIDE SEQUENCE [LARGE SCALE GENOMIC DNA]</scope>
    <source>
        <strain evidence="8 9">DSM 18566</strain>
    </source>
</reference>
<feature type="transmembrane region" description="Helical" evidence="6">
    <location>
        <begin position="165"/>
        <end position="192"/>
    </location>
</feature>
<evidence type="ECO:0000313" key="8">
    <source>
        <dbReference type="EMBL" id="KGN42972.1"/>
    </source>
</evidence>
<evidence type="ECO:0000256" key="1">
    <source>
        <dbReference type="ARBA" id="ARBA00004127"/>
    </source>
</evidence>
<dbReference type="GO" id="GO:0003954">
    <property type="term" value="F:NADH dehydrogenase activity"/>
    <property type="evidence" value="ECO:0007669"/>
    <property type="project" value="TreeGrafter"/>
</dbReference>
<evidence type="ECO:0000256" key="2">
    <source>
        <dbReference type="ARBA" id="ARBA00022692"/>
    </source>
</evidence>
<sequence>MSALQVSYLLVLVPALAAVATLALRRWQGPATLVSVGAALVSLLLAVVGLVVAPVRGTDLVPLRGSYAVGGLDLPLQLGAGPATAAVAAVVALVAAAVLVFTRWYLAADDRLAVFAATVSLFTAAMMLVVHSRDLVLTVVGWEVMGWCSYLLIGHWSRKESARRAALKAFLVTRVADIGFVLGVVGLCAGAGSTGLDTVVAAWTSDEAPGSPALRSTLLVLVVIGVLGKSAQFPFQDWLPDAMEGPTPASALIHAATMVAAGTVVLAQLFEVLVLADGARWVLGLATAVTMVGAAVLALGQSDLKRLLAWSTVSQVAIMLSALATTTRDVGPDPALFHLWSHAIFKSLLFLTIGWLSVIAGSTLASALRGAGHGHPLARVAWLFGLLALAGAPFVVGGLSKEHVVVTAYEGAASAGGPGVVVLAALLVTVVLTAAYAVRAHLVVSAPVPNSPIPPLGPDTPGPNGGIGEKSTGHAGMPSAPVLASLAVLTVLTVVGGLVLLTGLFDVHGASVWWMVLTTLLIVIGGGLAWLARGSGDPRDQFVRTPRHRALADSGFGADTAYRALVARPVLGLARVVAFLDREVVDGYVRGAAASAGVAGWLAERGHRRESPSAGLGLLALGLLVAAGTAVLTWR</sequence>
<evidence type="ECO:0000256" key="5">
    <source>
        <dbReference type="RuleBase" id="RU000320"/>
    </source>
</evidence>
<evidence type="ECO:0000313" key="9">
    <source>
        <dbReference type="Proteomes" id="UP000030013"/>
    </source>
</evidence>
<gene>
    <name evidence="8" type="ORF">N801_05110</name>
</gene>
<feature type="transmembrane region" description="Helical" evidence="6">
    <location>
        <begin position="252"/>
        <end position="275"/>
    </location>
</feature>
<feature type="transmembrane region" description="Helical" evidence="6">
    <location>
        <begin position="135"/>
        <end position="153"/>
    </location>
</feature>
<feature type="transmembrane region" description="Helical" evidence="6">
    <location>
        <begin position="6"/>
        <end position="24"/>
    </location>
</feature>
<keyword evidence="4 6" id="KW-0472">Membrane</keyword>
<keyword evidence="3 6" id="KW-1133">Transmembrane helix</keyword>
<dbReference type="PANTHER" id="PTHR42829">
    <property type="entry name" value="NADH-UBIQUINONE OXIDOREDUCTASE CHAIN 5"/>
    <property type="match status" value="1"/>
</dbReference>
<comment type="caution">
    <text evidence="8">The sequence shown here is derived from an EMBL/GenBank/DDBJ whole genome shotgun (WGS) entry which is preliminary data.</text>
</comment>
<comment type="subcellular location">
    <subcellularLocation>
        <location evidence="1">Endomembrane system</location>
        <topology evidence="1">Multi-pass membrane protein</topology>
    </subcellularLocation>
    <subcellularLocation>
        <location evidence="5">Membrane</location>
        <topology evidence="5">Multi-pass membrane protein</topology>
    </subcellularLocation>
</comment>
<feature type="transmembrane region" description="Helical" evidence="6">
    <location>
        <begin position="31"/>
        <end position="55"/>
    </location>
</feature>
<keyword evidence="9" id="KW-1185">Reference proteome</keyword>
<dbReference type="Gene3D" id="1.20.5.2700">
    <property type="match status" value="1"/>
</dbReference>
<dbReference type="GO" id="GO:0015990">
    <property type="term" value="P:electron transport coupled proton transport"/>
    <property type="evidence" value="ECO:0007669"/>
    <property type="project" value="TreeGrafter"/>
</dbReference>
<feature type="domain" description="NADH:quinone oxidoreductase/Mrp antiporter transmembrane" evidence="7">
    <location>
        <begin position="132"/>
        <end position="410"/>
    </location>
</feature>
<feature type="transmembrane region" description="Helical" evidence="6">
    <location>
        <begin position="511"/>
        <end position="532"/>
    </location>
</feature>
<dbReference type="PRINTS" id="PR01434">
    <property type="entry name" value="NADHDHGNASE5"/>
</dbReference>
<dbReference type="RefSeq" id="WP_035931618.1">
    <property type="nucleotide sequence ID" value="NZ_AVPL01000001.1"/>
</dbReference>
<protein>
    <submittedName>
        <fullName evidence="8">NADH-quinone oxidoreductase subunit L</fullName>
    </submittedName>
</protein>
<dbReference type="GO" id="GO:0008137">
    <property type="term" value="F:NADH dehydrogenase (ubiquinone) activity"/>
    <property type="evidence" value="ECO:0007669"/>
    <property type="project" value="InterPro"/>
</dbReference>
<evidence type="ECO:0000256" key="6">
    <source>
        <dbReference type="SAM" id="Phobius"/>
    </source>
</evidence>
<feature type="transmembrane region" description="Helical" evidence="6">
    <location>
        <begin position="344"/>
        <end position="368"/>
    </location>
</feature>
<feature type="transmembrane region" description="Helical" evidence="6">
    <location>
        <begin position="614"/>
        <end position="634"/>
    </location>
</feature>
<proteinExistence type="predicted"/>
<feature type="transmembrane region" description="Helical" evidence="6">
    <location>
        <begin position="380"/>
        <end position="399"/>
    </location>
</feature>
<dbReference type="Proteomes" id="UP000030013">
    <property type="component" value="Unassembled WGS sequence"/>
</dbReference>
<dbReference type="eggNOG" id="COG1009">
    <property type="taxonomic scope" value="Bacteria"/>
</dbReference>
<dbReference type="PANTHER" id="PTHR42829:SF2">
    <property type="entry name" value="NADH-UBIQUINONE OXIDOREDUCTASE CHAIN 5"/>
    <property type="match status" value="1"/>
</dbReference>
<dbReference type="GO" id="GO:0042773">
    <property type="term" value="P:ATP synthesis coupled electron transport"/>
    <property type="evidence" value="ECO:0007669"/>
    <property type="project" value="InterPro"/>
</dbReference>
<feature type="transmembrane region" description="Helical" evidence="6">
    <location>
        <begin position="281"/>
        <end position="300"/>
    </location>
</feature>
<dbReference type="EMBL" id="AVPL01000001">
    <property type="protein sequence ID" value="KGN42972.1"/>
    <property type="molecule type" value="Genomic_DNA"/>
</dbReference>
<dbReference type="InterPro" id="IPR001750">
    <property type="entry name" value="ND/Mrp_TM"/>
</dbReference>
<keyword evidence="2 5" id="KW-0812">Transmembrane</keyword>
<dbReference type="Pfam" id="PF00361">
    <property type="entry name" value="Proton_antipo_M"/>
    <property type="match status" value="1"/>
</dbReference>
<dbReference type="AlphaFoldDB" id="A0A0A0K3Y0"/>
<dbReference type="OrthoDB" id="9811798at2"/>
<evidence type="ECO:0000256" key="3">
    <source>
        <dbReference type="ARBA" id="ARBA00022989"/>
    </source>
</evidence>
<feature type="transmembrane region" description="Helical" evidence="6">
    <location>
        <begin position="480"/>
        <end position="505"/>
    </location>
</feature>
<feature type="transmembrane region" description="Helical" evidence="6">
    <location>
        <begin position="112"/>
        <end position="129"/>
    </location>
</feature>
<name>A0A0A0K3Y0_9MICO</name>
<accession>A0A0A0K3Y0</accession>
<dbReference type="GO" id="GO:0012505">
    <property type="term" value="C:endomembrane system"/>
    <property type="evidence" value="ECO:0007669"/>
    <property type="project" value="UniProtKB-SubCell"/>
</dbReference>